<organism evidence="1 2">
    <name type="scientific">Xylaria bambusicola</name>
    <dbReference type="NCBI Taxonomy" id="326684"/>
    <lineage>
        <taxon>Eukaryota</taxon>
        <taxon>Fungi</taxon>
        <taxon>Dikarya</taxon>
        <taxon>Ascomycota</taxon>
        <taxon>Pezizomycotina</taxon>
        <taxon>Sordariomycetes</taxon>
        <taxon>Xylariomycetidae</taxon>
        <taxon>Xylariales</taxon>
        <taxon>Xylariaceae</taxon>
        <taxon>Xylaria</taxon>
    </lineage>
</organism>
<dbReference type="AlphaFoldDB" id="A0AAN7UY19"/>
<dbReference type="Proteomes" id="UP001305414">
    <property type="component" value="Unassembled WGS sequence"/>
</dbReference>
<proteinExistence type="predicted"/>
<evidence type="ECO:0008006" key="3">
    <source>
        <dbReference type="Google" id="ProtNLM"/>
    </source>
</evidence>
<dbReference type="SUPFAM" id="SSF51316">
    <property type="entry name" value="Mss4-like"/>
    <property type="match status" value="1"/>
</dbReference>
<evidence type="ECO:0000313" key="2">
    <source>
        <dbReference type="Proteomes" id="UP001305414"/>
    </source>
</evidence>
<keyword evidence="2" id="KW-1185">Reference proteome</keyword>
<dbReference type="EMBL" id="JAWHQM010000057">
    <property type="protein sequence ID" value="KAK5635703.1"/>
    <property type="molecule type" value="Genomic_DNA"/>
</dbReference>
<evidence type="ECO:0000313" key="1">
    <source>
        <dbReference type="EMBL" id="KAK5635703.1"/>
    </source>
</evidence>
<accession>A0AAN7UY19</accession>
<dbReference type="Gene3D" id="3.90.1590.10">
    <property type="entry name" value="glutathione-dependent formaldehyde- activating enzyme (gfa)"/>
    <property type="match status" value="1"/>
</dbReference>
<dbReference type="InterPro" id="IPR011057">
    <property type="entry name" value="Mss4-like_sf"/>
</dbReference>
<protein>
    <recommendedName>
        <fullName evidence="3">CENP-V/GFA domain-containing protein</fullName>
    </recommendedName>
</protein>
<reference evidence="1 2" key="1">
    <citation type="submission" date="2023-10" db="EMBL/GenBank/DDBJ databases">
        <title>Draft genome sequence of Xylaria bambusicola isolate GMP-LS, the root and basal stem rot pathogen of sugarcane in Indonesia.</title>
        <authorList>
            <person name="Selvaraj P."/>
            <person name="Muralishankar V."/>
            <person name="Muruganantham S."/>
            <person name="Sp S."/>
            <person name="Haryani S."/>
            <person name="Lau K.J.X."/>
            <person name="Naqvi N.I."/>
        </authorList>
    </citation>
    <scope>NUCLEOTIDE SEQUENCE [LARGE SCALE GENOMIC DNA]</scope>
    <source>
        <strain evidence="1">GMP-LS</strain>
    </source>
</reference>
<comment type="caution">
    <text evidence="1">The sequence shown here is derived from an EMBL/GenBank/DDBJ whole genome shotgun (WGS) entry which is preliminary data.</text>
</comment>
<sequence>MPYHTGSPQIRNPENVKWWLRPDANRNFSKQETQPTRKGELKRYLAGTCACRSCRLTLGFEIQSWAFVPRANIFFHLRSQQANLPSPELDTTNDAYDITPLDFEALPAGILTSYVSSPGVRRDFCSRCGATVFWRDRWRPELLDVGVGLLDAEEGARAETWLDWWTERVSFAEDVGNGRTGKVADYARCLISGLETGLRRRGGREEHAEETT</sequence>
<gene>
    <name evidence="1" type="ORF">RRF57_011415</name>
</gene>
<name>A0AAN7UY19_9PEZI</name>